<dbReference type="VEuPathDB" id="FungiDB:MMYC01_207564"/>
<dbReference type="InterPro" id="IPR013087">
    <property type="entry name" value="Znf_C2H2_type"/>
</dbReference>
<dbReference type="Pfam" id="PF11917">
    <property type="entry name" value="DUF3435"/>
    <property type="match status" value="1"/>
</dbReference>
<keyword evidence="6" id="KW-1185">Reference proteome</keyword>
<dbReference type="PROSITE" id="PS00028">
    <property type="entry name" value="ZINC_FINGER_C2H2_1"/>
    <property type="match status" value="1"/>
</dbReference>
<dbReference type="PANTHER" id="PTHR37535">
    <property type="entry name" value="FLUG DOMAIN PROTEIN"/>
    <property type="match status" value="1"/>
</dbReference>
<comment type="caution">
    <text evidence="5">The sequence shown here is derived from an EMBL/GenBank/DDBJ whole genome shotgun (WGS) entry which is preliminary data.</text>
</comment>
<dbReference type="InterPro" id="IPR021842">
    <property type="entry name" value="DUF3435"/>
</dbReference>
<sequence length="747" mass="84967">MTRRRVRQDDLYEYSDGSNWSDSESSSNEDDDEVFDVEADNNGYETGLSDIDDFDPNDIDVEDAAKLFEGNLYPPEYYVRGIYEFKESAFDGQDYSAGSTVLLDGIEDLWNQYCAFIKHDPQRAFESITLAFLNSFFDWLLSQRTGKDGRKKRGTTKSSSLGTYWKVYRLVYERATGEKLDAKLNRKMHRVLKLLAKKHRLSDQKRENRCMTIDNLKEQVDTTLRTTKKSFGLGELRILCILFLLLLAPTGARPTSVLLLRFGDIRVVLARDPDGGPHKILIKFTLEFTKTYLGSKDAKTVTIPEVLFDPSLTLSVQTFLLGILFRHRAFEAPSLTYPERLTQLDIHPGEQELPIPLKASMKDVYIFRRAIKTLVGYEISSNELISYGMMAGWIKRCGEIAGMEVPTIPYNLRYNAGNVFDRSNEVSDATRNLMLDHANSTPFQRHYLGRQIVGDPYAIIRGLKPQDALVQASCSIGHSISKRRPVDLTADQAASINLHPTIKQLARHIEELRQRRKRSRGAMDEYKDAVRKLRSEKQRLKRALKQQIRDEWTDKQAVVDIEAQLNGLGLVEDSTVEASNCPMRPAQKRLVDALMAPVEASIEGQYQRRDAAINAIVAYCAVVEGPATCRTNSSTANIAQQSVKGDPPISSRLHVAAMSVFITKDEDRPRRCFLCVGEALCLEPDDPRIDKLIHLFYTSGDLTKHFRRRHLANLQEDDRLQCRVCVMPLDHKMHLQNHARRIHGTVS</sequence>
<evidence type="ECO:0000313" key="5">
    <source>
        <dbReference type="EMBL" id="KXX77154.1"/>
    </source>
</evidence>
<dbReference type="STRING" id="100816.A0A175W2E7"/>
<gene>
    <name evidence="5" type="ORF">MMYC01_207564</name>
</gene>
<evidence type="ECO:0000256" key="2">
    <source>
        <dbReference type="SAM" id="MobiDB-lite"/>
    </source>
</evidence>
<keyword evidence="1" id="KW-0175">Coiled coil</keyword>
<name>A0A175W2E7_9PEZI</name>
<proteinExistence type="predicted"/>
<dbReference type="PANTHER" id="PTHR37535:SF2">
    <property type="entry name" value="FINGER DOMAIN PROTEIN, PUTATIVE (AFU_ORTHOLOGUE AFUA_6G09300)-RELATED"/>
    <property type="match status" value="1"/>
</dbReference>
<feature type="domain" description="C2H2-type" evidence="4">
    <location>
        <begin position="722"/>
        <end position="743"/>
    </location>
</feature>
<evidence type="ECO:0000259" key="4">
    <source>
        <dbReference type="PROSITE" id="PS00028"/>
    </source>
</evidence>
<keyword evidence="3" id="KW-1133">Transmembrane helix</keyword>
<organism evidence="5 6">
    <name type="scientific">Madurella mycetomatis</name>
    <dbReference type="NCBI Taxonomy" id="100816"/>
    <lineage>
        <taxon>Eukaryota</taxon>
        <taxon>Fungi</taxon>
        <taxon>Dikarya</taxon>
        <taxon>Ascomycota</taxon>
        <taxon>Pezizomycotina</taxon>
        <taxon>Sordariomycetes</taxon>
        <taxon>Sordariomycetidae</taxon>
        <taxon>Sordariales</taxon>
        <taxon>Sordariales incertae sedis</taxon>
        <taxon>Madurella</taxon>
    </lineage>
</organism>
<feature type="transmembrane region" description="Helical" evidence="3">
    <location>
        <begin position="234"/>
        <end position="252"/>
    </location>
</feature>
<dbReference type="AlphaFoldDB" id="A0A175W2E7"/>
<feature type="coiled-coil region" evidence="1">
    <location>
        <begin position="502"/>
        <end position="550"/>
    </location>
</feature>
<evidence type="ECO:0000256" key="3">
    <source>
        <dbReference type="SAM" id="Phobius"/>
    </source>
</evidence>
<dbReference type="EMBL" id="LCTW02000175">
    <property type="protein sequence ID" value="KXX77154.1"/>
    <property type="molecule type" value="Genomic_DNA"/>
</dbReference>
<keyword evidence="3" id="KW-0812">Transmembrane</keyword>
<dbReference type="OrthoDB" id="4567560at2759"/>
<protein>
    <recommendedName>
        <fullName evidence="4">C2H2-type domain-containing protein</fullName>
    </recommendedName>
</protein>
<keyword evidence="3" id="KW-0472">Membrane</keyword>
<accession>A0A175W2E7</accession>
<evidence type="ECO:0000313" key="6">
    <source>
        <dbReference type="Proteomes" id="UP000078237"/>
    </source>
</evidence>
<feature type="region of interest" description="Disordered" evidence="2">
    <location>
        <begin position="1"/>
        <end position="32"/>
    </location>
</feature>
<evidence type="ECO:0000256" key="1">
    <source>
        <dbReference type="SAM" id="Coils"/>
    </source>
</evidence>
<dbReference type="Proteomes" id="UP000078237">
    <property type="component" value="Unassembled WGS sequence"/>
</dbReference>
<feature type="compositionally biased region" description="Low complexity" evidence="2">
    <location>
        <begin position="15"/>
        <end position="26"/>
    </location>
</feature>
<reference evidence="5 6" key="1">
    <citation type="journal article" date="2016" name="Genome Announc.">
        <title>Genome Sequence of Madurella mycetomatis mm55, Isolated from a Human Mycetoma Case in Sudan.</title>
        <authorList>
            <person name="Smit S."/>
            <person name="Derks M.F."/>
            <person name="Bervoets S."/>
            <person name="Fahal A."/>
            <person name="van Leeuwen W."/>
            <person name="van Belkum A."/>
            <person name="van de Sande W.W."/>
        </authorList>
    </citation>
    <scope>NUCLEOTIDE SEQUENCE [LARGE SCALE GENOMIC DNA]</scope>
    <source>
        <strain evidence="6">mm55</strain>
    </source>
</reference>